<organism evidence="14 15">
    <name type="scientific">Hornefia butyriciproducens</name>
    <dbReference type="NCBI Taxonomy" id="2652293"/>
    <lineage>
        <taxon>Bacteria</taxon>
        <taxon>Bacillati</taxon>
        <taxon>Bacillota</taxon>
        <taxon>Clostridia</taxon>
        <taxon>Peptostreptococcales</taxon>
        <taxon>Anaerovoracaceae</taxon>
        <taxon>Hornefia</taxon>
    </lineage>
</organism>
<evidence type="ECO:0000256" key="8">
    <source>
        <dbReference type="ARBA" id="ARBA00023125"/>
    </source>
</evidence>
<dbReference type="SUPFAM" id="SSF48024">
    <property type="entry name" value="N-terminal domain of DnaB helicase"/>
    <property type="match status" value="1"/>
</dbReference>
<dbReference type="GO" id="GO:0003677">
    <property type="term" value="F:DNA binding"/>
    <property type="evidence" value="ECO:0007669"/>
    <property type="project" value="UniProtKB-UniRule"/>
</dbReference>
<evidence type="ECO:0000259" key="13">
    <source>
        <dbReference type="PROSITE" id="PS51199"/>
    </source>
</evidence>
<keyword evidence="8 12" id="KW-0238">DNA-binding</keyword>
<dbReference type="GO" id="GO:0005829">
    <property type="term" value="C:cytosol"/>
    <property type="evidence" value="ECO:0007669"/>
    <property type="project" value="TreeGrafter"/>
</dbReference>
<evidence type="ECO:0000256" key="2">
    <source>
        <dbReference type="ARBA" id="ARBA00022515"/>
    </source>
</evidence>
<evidence type="ECO:0000256" key="10">
    <source>
        <dbReference type="ARBA" id="ARBA00048954"/>
    </source>
</evidence>
<dbReference type="GO" id="GO:1990077">
    <property type="term" value="C:primosome complex"/>
    <property type="evidence" value="ECO:0007669"/>
    <property type="project" value="UniProtKB-UniRule"/>
</dbReference>
<evidence type="ECO:0000313" key="14">
    <source>
        <dbReference type="EMBL" id="MST51905.1"/>
    </source>
</evidence>
<evidence type="ECO:0000313" key="15">
    <source>
        <dbReference type="Proteomes" id="UP000474676"/>
    </source>
</evidence>
<evidence type="ECO:0000256" key="11">
    <source>
        <dbReference type="NCBIfam" id="TIGR00665"/>
    </source>
</evidence>
<dbReference type="FunFam" id="1.10.860.10:FF:000001">
    <property type="entry name" value="Replicative DNA helicase"/>
    <property type="match status" value="1"/>
</dbReference>
<keyword evidence="6 12" id="KW-0347">Helicase</keyword>
<sequence>MMAEKIPPHNLEAERSVLGAAMLSKDALSDIIELVRPEDFYDGANKDIFTVMMDLFREDKPVDIVTVCDEMKNRKILEKAGGRSYVASLSSEVPSATNASEYARIVAEKASLRKLILTAEEIREKGFDENEDPGEILNYAEQSIFGIAQSRQSHDYTPLKEVLFTDIDMLDEAVRNQGKITGVTTGFRELDKVTYGLHKSDLVILAARPAMGKTAFALNIAQNAAVKGGASVLIFSLEMSKEQLGQRLLAMEARVEMENIKKGNLDREDWDRIMLAADTLSKANINIDDTPDLSVFEIKNKCRRLKTEKGLDLVVIDYLQLMKSDGRSESRQQEISNLSRYLKLLAREMDCPVLVLSQLSRMPEQRPNHRPMLSDLRESGAIEQDADIVIFLYRDDYYNEESEKPGICEVNLAKHRSGPTATIELTWVARYTKFSDKA</sequence>
<evidence type="ECO:0000256" key="12">
    <source>
        <dbReference type="RuleBase" id="RU362085"/>
    </source>
</evidence>
<keyword evidence="7 12" id="KW-0067">ATP-binding</keyword>
<reference evidence="14 15" key="1">
    <citation type="submission" date="2019-08" db="EMBL/GenBank/DDBJ databases">
        <title>In-depth cultivation of the pig gut microbiome towards novel bacterial diversity and tailored functional studies.</title>
        <authorList>
            <person name="Wylensek D."/>
            <person name="Hitch T.C.A."/>
            <person name="Clavel T."/>
        </authorList>
    </citation>
    <scope>NUCLEOTIDE SEQUENCE [LARGE SCALE GENOMIC DNA]</scope>
    <source>
        <strain evidence="14 15">WCA-MUC-591-APC-3H</strain>
    </source>
</reference>
<dbReference type="PANTHER" id="PTHR30153:SF2">
    <property type="entry name" value="REPLICATIVE DNA HELICASE"/>
    <property type="match status" value="1"/>
</dbReference>
<dbReference type="SUPFAM" id="SSF52540">
    <property type="entry name" value="P-loop containing nucleoside triphosphate hydrolases"/>
    <property type="match status" value="1"/>
</dbReference>
<dbReference type="FunFam" id="3.40.50.300:FF:000076">
    <property type="entry name" value="Replicative DNA helicase"/>
    <property type="match status" value="1"/>
</dbReference>
<dbReference type="Pfam" id="PF03796">
    <property type="entry name" value="DnaB_C"/>
    <property type="match status" value="1"/>
</dbReference>
<dbReference type="PANTHER" id="PTHR30153">
    <property type="entry name" value="REPLICATIVE DNA HELICASE DNAB"/>
    <property type="match status" value="1"/>
</dbReference>
<dbReference type="PROSITE" id="PS51199">
    <property type="entry name" value="SF4_HELICASE"/>
    <property type="match status" value="1"/>
</dbReference>
<dbReference type="Pfam" id="PF00772">
    <property type="entry name" value="DnaB"/>
    <property type="match status" value="1"/>
</dbReference>
<dbReference type="InterPro" id="IPR007693">
    <property type="entry name" value="DNA_helicase_DnaB-like_N"/>
</dbReference>
<accession>A0A6L5Y607</accession>
<keyword evidence="15" id="KW-1185">Reference proteome</keyword>
<keyword evidence="3 12" id="KW-0235">DNA replication</keyword>
<comment type="function">
    <text evidence="12">The main replicative DNA helicase, it participates in initiation and elongation during chromosome replication. Travels ahead of the DNA replisome, separating dsDNA into templates for DNA synthesis. A processive ATP-dependent 5'-3' DNA helicase it has DNA-dependent ATPase activity.</text>
</comment>
<protein>
    <recommendedName>
        <fullName evidence="11 12">Replicative DNA helicase</fullName>
        <ecNumber evidence="11 12">5.6.2.3</ecNumber>
    </recommendedName>
</protein>
<evidence type="ECO:0000256" key="6">
    <source>
        <dbReference type="ARBA" id="ARBA00022806"/>
    </source>
</evidence>
<dbReference type="GO" id="GO:0042802">
    <property type="term" value="F:identical protein binding"/>
    <property type="evidence" value="ECO:0007669"/>
    <property type="project" value="UniProtKB-ARBA"/>
</dbReference>
<comment type="caution">
    <text evidence="14">The sequence shown here is derived from an EMBL/GenBank/DDBJ whole genome shotgun (WGS) entry which is preliminary data.</text>
</comment>
<evidence type="ECO:0000256" key="5">
    <source>
        <dbReference type="ARBA" id="ARBA00022801"/>
    </source>
</evidence>
<dbReference type="InterPro" id="IPR036185">
    <property type="entry name" value="DNA_heli_DnaB-like_N_sf"/>
</dbReference>
<gene>
    <name evidence="14" type="primary">dnaB</name>
    <name evidence="14" type="ORF">FYJ64_06195</name>
</gene>
<dbReference type="AlphaFoldDB" id="A0A6L5Y607"/>
<dbReference type="NCBIfam" id="TIGR00665">
    <property type="entry name" value="DnaB"/>
    <property type="match status" value="1"/>
</dbReference>
<dbReference type="Gene3D" id="3.40.50.300">
    <property type="entry name" value="P-loop containing nucleotide triphosphate hydrolases"/>
    <property type="match status" value="1"/>
</dbReference>
<evidence type="ECO:0000256" key="4">
    <source>
        <dbReference type="ARBA" id="ARBA00022741"/>
    </source>
</evidence>
<dbReference type="CDD" id="cd00984">
    <property type="entry name" value="DnaB_C"/>
    <property type="match status" value="1"/>
</dbReference>
<evidence type="ECO:0000256" key="7">
    <source>
        <dbReference type="ARBA" id="ARBA00022840"/>
    </source>
</evidence>
<keyword evidence="9" id="KW-0413">Isomerase</keyword>
<dbReference type="InterPro" id="IPR007692">
    <property type="entry name" value="DNA_helicase_DnaB"/>
</dbReference>
<dbReference type="GO" id="GO:0005524">
    <property type="term" value="F:ATP binding"/>
    <property type="evidence" value="ECO:0007669"/>
    <property type="project" value="UniProtKB-UniRule"/>
</dbReference>
<proteinExistence type="inferred from homology"/>
<dbReference type="EC" id="5.6.2.3" evidence="11 12"/>
<dbReference type="GO" id="GO:0043139">
    <property type="term" value="F:5'-3' DNA helicase activity"/>
    <property type="evidence" value="ECO:0007669"/>
    <property type="project" value="UniProtKB-EC"/>
</dbReference>
<keyword evidence="5 12" id="KW-0378">Hydrolase</keyword>
<name>A0A6L5Y607_9FIRM</name>
<evidence type="ECO:0000256" key="9">
    <source>
        <dbReference type="ARBA" id="ARBA00023235"/>
    </source>
</evidence>
<dbReference type="EMBL" id="VUMZ01000005">
    <property type="protein sequence ID" value="MST51905.1"/>
    <property type="molecule type" value="Genomic_DNA"/>
</dbReference>
<keyword evidence="2 12" id="KW-0639">Primosome</keyword>
<dbReference type="Gene3D" id="1.10.860.10">
    <property type="entry name" value="DNAb Helicase, Chain A"/>
    <property type="match status" value="1"/>
</dbReference>
<dbReference type="InterPro" id="IPR016136">
    <property type="entry name" value="DNA_helicase_N/primase_C"/>
</dbReference>
<dbReference type="GO" id="GO:0016787">
    <property type="term" value="F:hydrolase activity"/>
    <property type="evidence" value="ECO:0007669"/>
    <property type="project" value="UniProtKB-KW"/>
</dbReference>
<dbReference type="InterPro" id="IPR027417">
    <property type="entry name" value="P-loop_NTPase"/>
</dbReference>
<evidence type="ECO:0000256" key="3">
    <source>
        <dbReference type="ARBA" id="ARBA00022705"/>
    </source>
</evidence>
<comment type="catalytic activity">
    <reaction evidence="10 12">
        <text>ATP + H2O = ADP + phosphate + H(+)</text>
        <dbReference type="Rhea" id="RHEA:13065"/>
        <dbReference type="ChEBI" id="CHEBI:15377"/>
        <dbReference type="ChEBI" id="CHEBI:15378"/>
        <dbReference type="ChEBI" id="CHEBI:30616"/>
        <dbReference type="ChEBI" id="CHEBI:43474"/>
        <dbReference type="ChEBI" id="CHEBI:456216"/>
        <dbReference type="EC" id="5.6.2.3"/>
    </reaction>
</comment>
<comment type="similarity">
    <text evidence="1 12">Belongs to the helicase family. DnaB subfamily.</text>
</comment>
<keyword evidence="4 12" id="KW-0547">Nucleotide-binding</keyword>
<dbReference type="GO" id="GO:0006269">
    <property type="term" value="P:DNA replication, synthesis of primer"/>
    <property type="evidence" value="ECO:0007669"/>
    <property type="project" value="UniProtKB-UniRule"/>
</dbReference>
<evidence type="ECO:0000256" key="1">
    <source>
        <dbReference type="ARBA" id="ARBA00008428"/>
    </source>
</evidence>
<feature type="domain" description="SF4 helicase" evidence="13">
    <location>
        <begin position="176"/>
        <end position="438"/>
    </location>
</feature>
<dbReference type="NCBIfam" id="NF004384">
    <property type="entry name" value="PRK05748.1"/>
    <property type="match status" value="1"/>
</dbReference>
<dbReference type="InterPro" id="IPR007694">
    <property type="entry name" value="DNA_helicase_DnaB-like_C"/>
</dbReference>
<dbReference type="Proteomes" id="UP000474676">
    <property type="component" value="Unassembled WGS sequence"/>
</dbReference>